<sequence length="61" mass="7005">MWLGLCLVLLVPLALAFQKIPDMDQMLKDDCWAMCPDYGYEPVEYCGTDGITHSDLYIILY</sequence>
<dbReference type="Proteomes" id="UP000265618">
    <property type="component" value="Unassembled WGS sequence"/>
</dbReference>
<name>A0A9K3GQ67_9EUKA</name>
<feature type="signal peptide" evidence="1">
    <location>
        <begin position="1"/>
        <end position="16"/>
    </location>
</feature>
<accession>A0A9K3GQ67</accession>
<feature type="chain" id="PRO_5039938313" evidence="1">
    <location>
        <begin position="17"/>
        <end position="61"/>
    </location>
</feature>
<keyword evidence="1" id="KW-0732">Signal</keyword>
<protein>
    <submittedName>
        <fullName evidence="2">Uncharacterized protein</fullName>
    </submittedName>
</protein>
<dbReference type="EMBL" id="BDIP01007473">
    <property type="protein sequence ID" value="GIQ91302.1"/>
    <property type="molecule type" value="Genomic_DNA"/>
</dbReference>
<comment type="caution">
    <text evidence="2">The sequence shown here is derived from an EMBL/GenBank/DDBJ whole genome shotgun (WGS) entry which is preliminary data.</text>
</comment>
<keyword evidence="3" id="KW-1185">Reference proteome</keyword>
<organism evidence="2 3">
    <name type="scientific">Kipferlia bialata</name>
    <dbReference type="NCBI Taxonomy" id="797122"/>
    <lineage>
        <taxon>Eukaryota</taxon>
        <taxon>Metamonada</taxon>
        <taxon>Carpediemonas-like organisms</taxon>
        <taxon>Kipferlia</taxon>
    </lineage>
</organism>
<evidence type="ECO:0000313" key="2">
    <source>
        <dbReference type="EMBL" id="GIQ91302.1"/>
    </source>
</evidence>
<proteinExistence type="predicted"/>
<evidence type="ECO:0000313" key="3">
    <source>
        <dbReference type="Proteomes" id="UP000265618"/>
    </source>
</evidence>
<evidence type="ECO:0000256" key="1">
    <source>
        <dbReference type="SAM" id="SignalP"/>
    </source>
</evidence>
<gene>
    <name evidence="2" type="ORF">KIPB_014488</name>
</gene>
<dbReference type="AlphaFoldDB" id="A0A9K3GQ67"/>
<reference evidence="2 3" key="1">
    <citation type="journal article" date="2018" name="PLoS ONE">
        <title>The draft genome of Kipferlia bialata reveals reductive genome evolution in fornicate parasites.</title>
        <authorList>
            <person name="Tanifuji G."/>
            <person name="Takabayashi S."/>
            <person name="Kume K."/>
            <person name="Takagi M."/>
            <person name="Nakayama T."/>
            <person name="Kamikawa R."/>
            <person name="Inagaki Y."/>
            <person name="Hashimoto T."/>
        </authorList>
    </citation>
    <scope>NUCLEOTIDE SEQUENCE [LARGE SCALE GENOMIC DNA]</scope>
    <source>
        <strain evidence="2">NY0173</strain>
    </source>
</reference>
<feature type="non-terminal residue" evidence="2">
    <location>
        <position position="1"/>
    </location>
</feature>